<dbReference type="OrthoDB" id="708077at2759"/>
<keyword evidence="4" id="KW-1185">Reference proteome</keyword>
<evidence type="ECO:0000313" key="4">
    <source>
        <dbReference type="Proteomes" id="UP000008810"/>
    </source>
</evidence>
<reference evidence="2" key="2">
    <citation type="submission" date="2017-06" db="EMBL/GenBank/DDBJ databases">
        <title>WGS assembly of Brachypodium distachyon.</title>
        <authorList>
            <consortium name="The International Brachypodium Initiative"/>
            <person name="Lucas S."/>
            <person name="Harmon-Smith M."/>
            <person name="Lail K."/>
            <person name="Tice H."/>
            <person name="Grimwood J."/>
            <person name="Bruce D."/>
            <person name="Barry K."/>
            <person name="Shu S."/>
            <person name="Lindquist E."/>
            <person name="Wang M."/>
            <person name="Pitluck S."/>
            <person name="Vogel J.P."/>
            <person name="Garvin D.F."/>
            <person name="Mockler T.C."/>
            <person name="Schmutz J."/>
            <person name="Rokhsar D."/>
            <person name="Bevan M.W."/>
        </authorList>
    </citation>
    <scope>NUCLEOTIDE SEQUENCE</scope>
    <source>
        <strain evidence="2">Bd21</strain>
    </source>
</reference>
<dbReference type="OMA" id="NCTHAEN"/>
<keyword evidence="1" id="KW-0732">Signal</keyword>
<dbReference type="EnsemblPlants" id="KQJ95512">
    <property type="protein sequence ID" value="KQJ95512"/>
    <property type="gene ID" value="BRADI_3g17610v3"/>
</dbReference>
<feature type="chain" id="PRO_5014094963" evidence="1">
    <location>
        <begin position="23"/>
        <end position="73"/>
    </location>
</feature>
<dbReference type="Gramene" id="KQJ95512">
    <property type="protein sequence ID" value="KQJ95512"/>
    <property type="gene ID" value="BRADI_3g17610v3"/>
</dbReference>
<name>I1I1T5_BRADI</name>
<dbReference type="AlphaFoldDB" id="I1I1T5"/>
<accession>I1I1T5</accession>
<dbReference type="EMBL" id="CM000882">
    <property type="protein sequence ID" value="KQJ95512.1"/>
    <property type="molecule type" value="Genomic_DNA"/>
</dbReference>
<reference evidence="2 3" key="1">
    <citation type="journal article" date="2010" name="Nature">
        <title>Genome sequencing and analysis of the model grass Brachypodium distachyon.</title>
        <authorList>
            <consortium name="International Brachypodium Initiative"/>
        </authorList>
    </citation>
    <scope>NUCLEOTIDE SEQUENCE [LARGE SCALE GENOMIC DNA]</scope>
    <source>
        <strain evidence="2 3">Bd21</strain>
    </source>
</reference>
<reference evidence="3" key="3">
    <citation type="submission" date="2018-08" db="UniProtKB">
        <authorList>
            <consortium name="EnsemblPlants"/>
        </authorList>
    </citation>
    <scope>IDENTIFICATION</scope>
    <source>
        <strain evidence="3">cv. Bd21</strain>
    </source>
</reference>
<gene>
    <name evidence="2" type="ORF">BRADI_3g17610v3</name>
</gene>
<evidence type="ECO:0000313" key="3">
    <source>
        <dbReference type="EnsemblPlants" id="KQJ95512"/>
    </source>
</evidence>
<dbReference type="HOGENOM" id="CLU_2708231_0_0_1"/>
<dbReference type="eggNOG" id="ENOG502R4N8">
    <property type="taxonomic scope" value="Eukaryota"/>
</dbReference>
<feature type="signal peptide" evidence="1">
    <location>
        <begin position="1"/>
        <end position="22"/>
    </location>
</feature>
<dbReference type="Proteomes" id="UP000008810">
    <property type="component" value="Chromosome 3"/>
</dbReference>
<sequence length="73" mass="8264">MEGRTTLCFLLVLALLGNCVHAETCSEKSNLDTACIPQYVMNFCKREYPGRNVKNAYCKGFFPFVFRVCQICG</sequence>
<protein>
    <submittedName>
        <fullName evidence="2 3">Uncharacterized protein</fullName>
    </submittedName>
</protein>
<evidence type="ECO:0000256" key="1">
    <source>
        <dbReference type="SAM" id="SignalP"/>
    </source>
</evidence>
<evidence type="ECO:0000313" key="2">
    <source>
        <dbReference type="EMBL" id="KQJ95512.1"/>
    </source>
</evidence>
<organism evidence="2">
    <name type="scientific">Brachypodium distachyon</name>
    <name type="common">Purple false brome</name>
    <name type="synonym">Trachynia distachya</name>
    <dbReference type="NCBI Taxonomy" id="15368"/>
    <lineage>
        <taxon>Eukaryota</taxon>
        <taxon>Viridiplantae</taxon>
        <taxon>Streptophyta</taxon>
        <taxon>Embryophyta</taxon>
        <taxon>Tracheophyta</taxon>
        <taxon>Spermatophyta</taxon>
        <taxon>Magnoliopsida</taxon>
        <taxon>Liliopsida</taxon>
        <taxon>Poales</taxon>
        <taxon>Poaceae</taxon>
        <taxon>BOP clade</taxon>
        <taxon>Pooideae</taxon>
        <taxon>Stipodae</taxon>
        <taxon>Brachypodieae</taxon>
        <taxon>Brachypodium</taxon>
    </lineage>
</organism>
<dbReference type="InParanoid" id="I1I1T5"/>
<proteinExistence type="predicted"/>